<dbReference type="EMBL" id="JBEUOH010000006">
    <property type="protein sequence ID" value="KAL0893247.1"/>
    <property type="molecule type" value="Genomic_DNA"/>
</dbReference>
<dbReference type="PANTHER" id="PTHR20905:SF32">
    <property type="entry name" value="ARYLALKYLAMINE N-ACETYLTRANSFERASE-LIKE 7, ISOFORM A"/>
    <property type="match status" value="1"/>
</dbReference>
<organism evidence="1 2">
    <name type="scientific">Loxostege sticticalis</name>
    <name type="common">Beet webworm moth</name>
    <dbReference type="NCBI Taxonomy" id="481309"/>
    <lineage>
        <taxon>Eukaryota</taxon>
        <taxon>Metazoa</taxon>
        <taxon>Ecdysozoa</taxon>
        <taxon>Arthropoda</taxon>
        <taxon>Hexapoda</taxon>
        <taxon>Insecta</taxon>
        <taxon>Pterygota</taxon>
        <taxon>Neoptera</taxon>
        <taxon>Endopterygota</taxon>
        <taxon>Lepidoptera</taxon>
        <taxon>Glossata</taxon>
        <taxon>Ditrysia</taxon>
        <taxon>Pyraloidea</taxon>
        <taxon>Crambidae</taxon>
        <taxon>Pyraustinae</taxon>
        <taxon>Loxostege</taxon>
    </lineage>
</organism>
<proteinExistence type="predicted"/>
<dbReference type="SUPFAM" id="SSF55729">
    <property type="entry name" value="Acyl-CoA N-acyltransferases (Nat)"/>
    <property type="match status" value="1"/>
</dbReference>
<keyword evidence="2" id="KW-1185">Reference proteome</keyword>
<evidence type="ECO:0000313" key="1">
    <source>
        <dbReference type="EMBL" id="KAL0893247.1"/>
    </source>
</evidence>
<comment type="caution">
    <text evidence="1">The sequence shown here is derived from an EMBL/GenBank/DDBJ whole genome shotgun (WGS) entry which is preliminary data.</text>
</comment>
<dbReference type="PANTHER" id="PTHR20905">
    <property type="entry name" value="N-ACETYLTRANSFERASE-RELATED"/>
    <property type="match status" value="1"/>
</dbReference>
<dbReference type="InterPro" id="IPR016181">
    <property type="entry name" value="Acyl_CoA_acyltransferase"/>
</dbReference>
<sequence>MAFDTRVWNKFIASGKNGYGKFRIQDMPSGRLDEVIDLFMKYFILEETWHKASGIHKSESAQAVAREVWTNRIATHQNNTLICCVDDDSDVVGEIVGAALMNIAKKDDPEDDFSDLAGKSKEFAHLLRIVEIFTSNYDVFKEQQIDSLYDDIGVVVHPKYRGFGIAQKFFNARRKVCQAEGVPLTAAWMSTAGSQIAAARDGWEVAYEFSYEEFGKENGLTFDNVPPTCKYMVARPLPID</sequence>
<name>A0ABR3IAH7_LOXSC</name>
<reference evidence="1 2" key="1">
    <citation type="submission" date="2024-06" db="EMBL/GenBank/DDBJ databases">
        <title>A chromosome-level genome assembly of beet webworm, Loxostege sticticalis.</title>
        <authorList>
            <person name="Zhang Y."/>
        </authorList>
    </citation>
    <scope>NUCLEOTIDE SEQUENCE [LARGE SCALE GENOMIC DNA]</scope>
    <source>
        <strain evidence="1">AQ026</strain>
        <tissue evidence="1">Whole body</tissue>
    </source>
</reference>
<dbReference type="Gene3D" id="3.40.630.30">
    <property type="match status" value="1"/>
</dbReference>
<evidence type="ECO:0000313" key="2">
    <source>
        <dbReference type="Proteomes" id="UP001549920"/>
    </source>
</evidence>
<evidence type="ECO:0008006" key="3">
    <source>
        <dbReference type="Google" id="ProtNLM"/>
    </source>
</evidence>
<accession>A0ABR3IAH7</accession>
<gene>
    <name evidence="1" type="ORF">ABMA27_014848</name>
</gene>
<dbReference type="Proteomes" id="UP001549920">
    <property type="component" value="Unassembled WGS sequence"/>
</dbReference>
<protein>
    <recommendedName>
        <fullName evidence="3">N-acetyltransferase domain-containing protein</fullName>
    </recommendedName>
</protein>